<accession>A0A6N9Q690</accession>
<proteinExistence type="predicted"/>
<evidence type="ECO:0000313" key="2">
    <source>
        <dbReference type="Proteomes" id="UP000448943"/>
    </source>
</evidence>
<organism evidence="1 2">
    <name type="scientific">Chengkuizengella marina</name>
    <dbReference type="NCBI Taxonomy" id="2507566"/>
    <lineage>
        <taxon>Bacteria</taxon>
        <taxon>Bacillati</taxon>
        <taxon>Bacillota</taxon>
        <taxon>Bacilli</taxon>
        <taxon>Bacillales</taxon>
        <taxon>Paenibacillaceae</taxon>
        <taxon>Chengkuizengella</taxon>
    </lineage>
</organism>
<dbReference type="Proteomes" id="UP000448943">
    <property type="component" value="Unassembled WGS sequence"/>
</dbReference>
<name>A0A6N9Q690_9BACL</name>
<dbReference type="AlphaFoldDB" id="A0A6N9Q690"/>
<dbReference type="EMBL" id="SIJB01000032">
    <property type="protein sequence ID" value="NBI30399.1"/>
    <property type="molecule type" value="Genomic_DNA"/>
</dbReference>
<comment type="caution">
    <text evidence="1">The sequence shown here is derived from an EMBL/GenBank/DDBJ whole genome shotgun (WGS) entry which is preliminary data.</text>
</comment>
<evidence type="ECO:0000313" key="1">
    <source>
        <dbReference type="EMBL" id="NBI30399.1"/>
    </source>
</evidence>
<keyword evidence="2" id="KW-1185">Reference proteome</keyword>
<reference evidence="1 2" key="1">
    <citation type="submission" date="2019-01" db="EMBL/GenBank/DDBJ databases">
        <title>Chengkuizengella sp. nov., isolated from deep-sea sediment of East Pacific Ocean.</title>
        <authorList>
            <person name="Yang J."/>
            <person name="Lai Q."/>
            <person name="Shao Z."/>
        </authorList>
    </citation>
    <scope>NUCLEOTIDE SEQUENCE [LARGE SCALE GENOMIC DNA]</scope>
    <source>
        <strain evidence="1 2">YPA3-1-1</strain>
    </source>
</reference>
<sequence length="67" mass="7573">MNEEKVHAINMLIQMIDDLLKDLRISNPEYRVARDIAENPVIKTVSNALSMNGMYFALPTARGVQVI</sequence>
<dbReference type="RefSeq" id="WP_160647212.1">
    <property type="nucleotide sequence ID" value="NZ_SIJB01000032.1"/>
</dbReference>
<protein>
    <submittedName>
        <fullName evidence="1">Uncharacterized protein</fullName>
    </submittedName>
</protein>
<gene>
    <name evidence="1" type="ORF">ERL59_15730</name>
</gene>